<feature type="chain" id="PRO_5021823401" evidence="1">
    <location>
        <begin position="20"/>
        <end position="62"/>
    </location>
</feature>
<dbReference type="AlphaFoldDB" id="A0A540WTG1"/>
<evidence type="ECO:0000313" key="3">
    <source>
        <dbReference type="Proteomes" id="UP000315369"/>
    </source>
</evidence>
<keyword evidence="1" id="KW-0732">Signal</keyword>
<dbReference type="Proteomes" id="UP000315369">
    <property type="component" value="Unassembled WGS sequence"/>
</dbReference>
<keyword evidence="3" id="KW-1185">Reference proteome</keyword>
<dbReference type="EMBL" id="VIFM01000173">
    <property type="protein sequence ID" value="TQF11724.1"/>
    <property type="molecule type" value="Genomic_DNA"/>
</dbReference>
<dbReference type="OrthoDB" id="9792323at2"/>
<name>A0A540WTG1_9BACT</name>
<feature type="signal peptide" evidence="1">
    <location>
        <begin position="1"/>
        <end position="19"/>
    </location>
</feature>
<accession>A0A540WTG1</accession>
<sequence length="62" mass="6277">MNVPPAAALLLLVWLFDAAKVAIEATGGQVLNGPNEIPGGDFSMNGVDPQGAEFALVGARKG</sequence>
<dbReference type="RefSeq" id="WP_141646534.1">
    <property type="nucleotide sequence ID" value="NZ_VIFM01000173.1"/>
</dbReference>
<gene>
    <name evidence="2" type="ORF">FJV41_32775</name>
</gene>
<dbReference type="InterPro" id="IPR029068">
    <property type="entry name" value="Glyas_Bleomycin-R_OHBP_Dase"/>
</dbReference>
<dbReference type="Gene3D" id="3.10.180.10">
    <property type="entry name" value="2,3-Dihydroxybiphenyl 1,2-Dioxygenase, domain 1"/>
    <property type="match status" value="1"/>
</dbReference>
<comment type="caution">
    <text evidence="2">The sequence shown here is derived from an EMBL/GenBank/DDBJ whole genome shotgun (WGS) entry which is preliminary data.</text>
</comment>
<proteinExistence type="predicted"/>
<evidence type="ECO:0000256" key="1">
    <source>
        <dbReference type="SAM" id="SignalP"/>
    </source>
</evidence>
<evidence type="ECO:0000313" key="2">
    <source>
        <dbReference type="EMBL" id="TQF11724.1"/>
    </source>
</evidence>
<protein>
    <submittedName>
        <fullName evidence="2">Uncharacterized protein</fullName>
    </submittedName>
</protein>
<reference evidence="2 3" key="1">
    <citation type="submission" date="2019-06" db="EMBL/GenBank/DDBJ databases">
        <authorList>
            <person name="Livingstone P."/>
            <person name="Whitworth D."/>
        </authorList>
    </citation>
    <scope>NUCLEOTIDE SEQUENCE [LARGE SCALE GENOMIC DNA]</scope>
    <source>
        <strain evidence="2 3">AM401</strain>
    </source>
</reference>
<organism evidence="2 3">
    <name type="scientific">Myxococcus llanfairpwllgwyngyllgogerychwyrndrobwllllantysiliogogogochensis</name>
    <dbReference type="NCBI Taxonomy" id="2590453"/>
    <lineage>
        <taxon>Bacteria</taxon>
        <taxon>Pseudomonadati</taxon>
        <taxon>Myxococcota</taxon>
        <taxon>Myxococcia</taxon>
        <taxon>Myxococcales</taxon>
        <taxon>Cystobacterineae</taxon>
        <taxon>Myxococcaceae</taxon>
        <taxon>Myxococcus</taxon>
    </lineage>
</organism>